<dbReference type="AlphaFoldDB" id="A0A9P8LKN8"/>
<dbReference type="RefSeq" id="XP_067760623.1">
    <property type="nucleotide sequence ID" value="XM_067911601.1"/>
</dbReference>
<organism evidence="1 2">
    <name type="scientific">Spironucleus salmonicida</name>
    <dbReference type="NCBI Taxonomy" id="348837"/>
    <lineage>
        <taxon>Eukaryota</taxon>
        <taxon>Metamonada</taxon>
        <taxon>Diplomonadida</taxon>
        <taxon>Hexamitidae</taxon>
        <taxon>Hexamitinae</taxon>
        <taxon>Spironucleus</taxon>
    </lineage>
</organism>
<evidence type="ECO:0000313" key="1">
    <source>
        <dbReference type="EMBL" id="KAH0569850.1"/>
    </source>
</evidence>
<dbReference type="KEGG" id="ssao:94301845"/>
<dbReference type="GeneID" id="94301845"/>
<name>A0A9P8LKN8_9EUKA</name>
<dbReference type="EMBL" id="AUWU02000008">
    <property type="protein sequence ID" value="KAH0569850.1"/>
    <property type="molecule type" value="Genomic_DNA"/>
</dbReference>
<protein>
    <submittedName>
        <fullName evidence="1">Uncharacterized protein</fullName>
    </submittedName>
</protein>
<sequence>MYNYQIFEKLWLYQFYLRVSTVLLMKKIQSFRHRTGAKKNRLAVIEEVPIASESQTIFSYLQSVGEEDGDFELGSCKIQLSLE</sequence>
<keyword evidence="2" id="KW-1185">Reference proteome</keyword>
<proteinExistence type="predicted"/>
<comment type="caution">
    <text evidence="1">The sequence shown here is derived from an EMBL/GenBank/DDBJ whole genome shotgun (WGS) entry which is preliminary data.</text>
</comment>
<accession>A0A9P8LKN8</accession>
<dbReference type="Proteomes" id="UP000018208">
    <property type="component" value="Unassembled WGS sequence"/>
</dbReference>
<evidence type="ECO:0000313" key="2">
    <source>
        <dbReference type="Proteomes" id="UP000018208"/>
    </source>
</evidence>
<gene>
    <name evidence="1" type="ORF">SS50377_27822</name>
</gene>
<reference evidence="1 2" key="1">
    <citation type="journal article" date="2014" name="PLoS Genet.">
        <title>The Genome of Spironucleus salmonicida Highlights a Fish Pathogen Adapted to Fluctuating Environments.</title>
        <authorList>
            <person name="Xu F."/>
            <person name="Jerlstrom-Hultqvist J."/>
            <person name="Einarsson E."/>
            <person name="Astvaldsson A."/>
            <person name="Svard S.G."/>
            <person name="Andersson J.O."/>
        </authorList>
    </citation>
    <scope>NUCLEOTIDE SEQUENCE [LARGE SCALE GENOMIC DNA]</scope>
    <source>
        <strain evidence="1 2">ATCC 50377</strain>
    </source>
</reference>